<evidence type="ECO:0000313" key="3">
    <source>
        <dbReference type="Proteomes" id="UP001589575"/>
    </source>
</evidence>
<accession>A0ABV5G458</accession>
<name>A0ABV5G458_9MICC</name>
<comment type="caution">
    <text evidence="2">The sequence shown here is derived from an EMBL/GenBank/DDBJ whole genome shotgun (WGS) entry which is preliminary data.</text>
</comment>
<dbReference type="SUPFAM" id="SSF53850">
    <property type="entry name" value="Periplasmic binding protein-like II"/>
    <property type="match status" value="1"/>
</dbReference>
<feature type="region of interest" description="Disordered" evidence="1">
    <location>
        <begin position="1"/>
        <end position="21"/>
    </location>
</feature>
<evidence type="ECO:0000256" key="1">
    <source>
        <dbReference type="SAM" id="MobiDB-lite"/>
    </source>
</evidence>
<keyword evidence="3" id="KW-1185">Reference proteome</keyword>
<reference evidence="2 3" key="1">
    <citation type="submission" date="2024-09" db="EMBL/GenBank/DDBJ databases">
        <authorList>
            <person name="Sun Q."/>
            <person name="Mori K."/>
        </authorList>
    </citation>
    <scope>NUCLEOTIDE SEQUENCE [LARGE SCALE GENOMIC DNA]</scope>
    <source>
        <strain evidence="2 3">CCM 7609</strain>
    </source>
</reference>
<dbReference type="EMBL" id="JBHMFI010000001">
    <property type="protein sequence ID" value="MFB9073722.1"/>
    <property type="molecule type" value="Genomic_DNA"/>
</dbReference>
<evidence type="ECO:0000313" key="2">
    <source>
        <dbReference type="EMBL" id="MFB9073722.1"/>
    </source>
</evidence>
<dbReference type="Gene3D" id="3.10.105.10">
    <property type="entry name" value="Dipeptide-binding Protein, Domain 3"/>
    <property type="match status" value="1"/>
</dbReference>
<feature type="compositionally biased region" description="Polar residues" evidence="1">
    <location>
        <begin position="1"/>
        <end position="12"/>
    </location>
</feature>
<gene>
    <name evidence="2" type="ORF">ACFFX0_21965</name>
</gene>
<sequence length="111" mass="11841">MAVRFGSTSPFSGTPLPDGAETATQALEENLNTELDEVLTNAASTVDQEERGELYKQAAKMISDEAYGPFGMAFSPAQVVRQGVHGPGLTTPIPALVVNSGVLYDRVWVEQ</sequence>
<protein>
    <recommendedName>
        <fullName evidence="4">Solute-binding protein family 5 domain-containing protein</fullName>
    </recommendedName>
</protein>
<proteinExistence type="predicted"/>
<evidence type="ECO:0008006" key="4">
    <source>
        <dbReference type="Google" id="ProtNLM"/>
    </source>
</evidence>
<organism evidence="2 3">
    <name type="scientific">Citricoccus parietis</name>
    <dbReference type="NCBI Taxonomy" id="592307"/>
    <lineage>
        <taxon>Bacteria</taxon>
        <taxon>Bacillati</taxon>
        <taxon>Actinomycetota</taxon>
        <taxon>Actinomycetes</taxon>
        <taxon>Micrococcales</taxon>
        <taxon>Micrococcaceae</taxon>
        <taxon>Citricoccus</taxon>
    </lineage>
</organism>
<dbReference type="Proteomes" id="UP001589575">
    <property type="component" value="Unassembled WGS sequence"/>
</dbReference>